<organism evidence="1 2">
    <name type="scientific">Coraliomargarita akajimensis (strain DSM 45221 / IAM 15411 / JCM 23193 / KCTC 12865 / 04OKA010-24)</name>
    <dbReference type="NCBI Taxonomy" id="583355"/>
    <lineage>
        <taxon>Bacteria</taxon>
        <taxon>Pseudomonadati</taxon>
        <taxon>Verrucomicrobiota</taxon>
        <taxon>Opitutia</taxon>
        <taxon>Puniceicoccales</taxon>
        <taxon>Coraliomargaritaceae</taxon>
        <taxon>Coraliomargarita</taxon>
    </lineage>
</organism>
<proteinExistence type="predicted"/>
<dbReference type="HOGENOM" id="CLU_171756_0_0_0"/>
<evidence type="ECO:0000313" key="2">
    <source>
        <dbReference type="Proteomes" id="UP000000925"/>
    </source>
</evidence>
<reference evidence="1 2" key="1">
    <citation type="journal article" date="2010" name="Stand. Genomic Sci.">
        <title>Complete genome sequence of Coraliomargarita akajimensis type strain (04OKA010-24).</title>
        <authorList>
            <person name="Mavromatis K."/>
            <person name="Abt B."/>
            <person name="Brambilla E."/>
            <person name="Lapidus A."/>
            <person name="Copeland A."/>
            <person name="Deshpande S."/>
            <person name="Nolan M."/>
            <person name="Lucas S."/>
            <person name="Tice H."/>
            <person name="Cheng J.F."/>
            <person name="Han C."/>
            <person name="Detter J.C."/>
            <person name="Woyke T."/>
            <person name="Goodwin L."/>
            <person name="Pitluck S."/>
            <person name="Held B."/>
            <person name="Brettin T."/>
            <person name="Tapia R."/>
            <person name="Ivanova N."/>
            <person name="Mikhailova N."/>
            <person name="Pati A."/>
            <person name="Liolios K."/>
            <person name="Chen A."/>
            <person name="Palaniappan K."/>
            <person name="Land M."/>
            <person name="Hauser L."/>
            <person name="Chang Y.J."/>
            <person name="Jeffries C.D."/>
            <person name="Rohde M."/>
            <person name="Goker M."/>
            <person name="Bristow J."/>
            <person name="Eisen J.A."/>
            <person name="Markowitz V."/>
            <person name="Hugenholtz P."/>
            <person name="Klenk H.P."/>
            <person name="Kyrpides N.C."/>
        </authorList>
    </citation>
    <scope>NUCLEOTIDE SEQUENCE [LARGE SCALE GENOMIC DNA]</scope>
    <source>
        <strain evidence="2">DSM 45221 / IAM 15411 / JCM 23193 / KCTC 12865</strain>
    </source>
</reference>
<dbReference type="AlphaFoldDB" id="D5ENV4"/>
<dbReference type="EMBL" id="CP001998">
    <property type="protein sequence ID" value="ADE53613.1"/>
    <property type="molecule type" value="Genomic_DNA"/>
</dbReference>
<sequence length="113" mass="12890">MNSLKYPDHPVLEAPWVYQIVDFHYFCPINSPKDHFIEIGLQKENETVVLHFIRPSGVKIGENFPTQLGLFISDVSQNQWEGIKIEVGDFENSSIHFYARGVKRSEPGSRGNG</sequence>
<accession>D5ENV4</accession>
<dbReference type="RefSeq" id="WP_013042338.1">
    <property type="nucleotide sequence ID" value="NC_014008.1"/>
</dbReference>
<dbReference type="Proteomes" id="UP000000925">
    <property type="component" value="Chromosome"/>
</dbReference>
<gene>
    <name evidence="1" type="ordered locus">Caka_0588</name>
</gene>
<keyword evidence="2" id="KW-1185">Reference proteome</keyword>
<dbReference type="STRING" id="583355.Caka_0588"/>
<dbReference type="eggNOG" id="ENOG502ZSQP">
    <property type="taxonomic scope" value="Bacteria"/>
</dbReference>
<dbReference type="OrthoDB" id="285989at2"/>
<dbReference type="KEGG" id="caa:Caka_0588"/>
<evidence type="ECO:0000313" key="1">
    <source>
        <dbReference type="EMBL" id="ADE53613.1"/>
    </source>
</evidence>
<name>D5ENV4_CORAD</name>
<protein>
    <submittedName>
        <fullName evidence="1">Uncharacterized protein</fullName>
    </submittedName>
</protein>